<sequence>MRRFVIPALMLAATPVFADEVSGTILAFDRVDHILVMEDKTVLTVPNPEVIPEGLMAGDTIKVEFQSDGDNGVVKVNSIEKQ</sequence>
<organism evidence="2 3">
    <name type="scientific">Sulfitobacter sabulilitoris</name>
    <dbReference type="NCBI Taxonomy" id="2562655"/>
    <lineage>
        <taxon>Bacteria</taxon>
        <taxon>Pseudomonadati</taxon>
        <taxon>Pseudomonadota</taxon>
        <taxon>Alphaproteobacteria</taxon>
        <taxon>Rhodobacterales</taxon>
        <taxon>Roseobacteraceae</taxon>
        <taxon>Sulfitobacter</taxon>
    </lineage>
</organism>
<protein>
    <recommendedName>
        <fullName evidence="4">DUF1344 domain-containing protein</fullName>
    </recommendedName>
</protein>
<name>A0A5S3PBU2_9RHOB</name>
<dbReference type="Proteomes" id="UP000309550">
    <property type="component" value="Unassembled WGS sequence"/>
</dbReference>
<feature type="signal peptide" evidence="1">
    <location>
        <begin position="1"/>
        <end position="18"/>
    </location>
</feature>
<proteinExistence type="predicted"/>
<keyword evidence="3" id="KW-1185">Reference proteome</keyword>
<gene>
    <name evidence="2" type="ORF">FDT80_14990</name>
</gene>
<dbReference type="OrthoDB" id="7871237at2"/>
<reference evidence="2 3" key="1">
    <citation type="submission" date="2019-05" db="EMBL/GenBank/DDBJ databases">
        <title>Sulfitobacter sabulilitoris sp. nov., isolated from a marine sand.</title>
        <authorList>
            <person name="Yoon J.-H."/>
        </authorList>
    </citation>
    <scope>NUCLEOTIDE SEQUENCE [LARGE SCALE GENOMIC DNA]</scope>
    <source>
        <strain evidence="2 3">HSMS-29</strain>
    </source>
</reference>
<accession>A0A5S3PBU2</accession>
<keyword evidence="1" id="KW-0732">Signal</keyword>
<dbReference type="AlphaFoldDB" id="A0A5S3PBU2"/>
<dbReference type="EMBL" id="VANS01000004">
    <property type="protein sequence ID" value="TMM51166.1"/>
    <property type="molecule type" value="Genomic_DNA"/>
</dbReference>
<dbReference type="RefSeq" id="WP_138663125.1">
    <property type="nucleotide sequence ID" value="NZ_VANS01000004.1"/>
</dbReference>
<evidence type="ECO:0008006" key="4">
    <source>
        <dbReference type="Google" id="ProtNLM"/>
    </source>
</evidence>
<evidence type="ECO:0000313" key="2">
    <source>
        <dbReference type="EMBL" id="TMM51166.1"/>
    </source>
</evidence>
<feature type="chain" id="PRO_5024429950" description="DUF1344 domain-containing protein" evidence="1">
    <location>
        <begin position="19"/>
        <end position="82"/>
    </location>
</feature>
<comment type="caution">
    <text evidence="2">The sequence shown here is derived from an EMBL/GenBank/DDBJ whole genome shotgun (WGS) entry which is preliminary data.</text>
</comment>
<evidence type="ECO:0000256" key="1">
    <source>
        <dbReference type="SAM" id="SignalP"/>
    </source>
</evidence>
<evidence type="ECO:0000313" key="3">
    <source>
        <dbReference type="Proteomes" id="UP000309550"/>
    </source>
</evidence>